<dbReference type="EMBL" id="KZ824771">
    <property type="protein sequence ID" value="RAH86770.1"/>
    <property type="molecule type" value="Genomic_DNA"/>
</dbReference>
<accession>A0A8T8XFA6</accession>
<evidence type="ECO:0000313" key="1">
    <source>
        <dbReference type="EMBL" id="RAH86770.1"/>
    </source>
</evidence>
<sequence>MPQQYLSLGSSEATRIHLELPLEENLGKEIEYFVRLSRLGEYGEAQSYFDCTLRQHVDFFPVIAEYADMLVQQGAFKALYQFVDGRLETLGERLDNEEERLLRLLKDLARIYVLGSLRPALRAAWETLGYLRRLQTQDSPSDIQVHLYETYLHIITFLYSRTLWVGVDNVDCPFLPRNVTSIEVLMRWYTVLRNSGLFWEAYRSLKAISPLLSSGPVRLYDALIDEVLPMDSPTPHLWAEGMIQLQWARCNLDCAVLHRTAMNQQSVALGLYHKGRGCLTVAQRIFACVKARSEITTWPPDLKLVTFDFDLAHDNLNGGDSRLGPASLDVLGDLLFETNGQSNHRLEILVRLRAFFHDMDDPGQWRDLHSIFELLKREGHYVTFVGLWDIMAQWSMGILDNRDLGGWAHLSHLESCTVLRLIRRGAGIRPDRSLQSLLYQHSPRLRWKDRSWERYWPYSQAINPEDLDRACVFDLPSYIAWGPNRPDDRSRRLTDLEPGGAMDSRTYAVLKEREIRQLRLEEEPPHGLGPARSQLSLVTGFPSPRRRMAPSQEQAADITREFPTPLEIYNAIPESGISRHHLFECFQHRIGSRQADLDRFEAIVQNVSIFGKGDQLLRPGRLEMEL</sequence>
<gene>
    <name evidence="1" type="ORF">BO86DRAFT_384843</name>
</gene>
<name>A0A8T8XFA6_ASPJA</name>
<reference evidence="1 2" key="1">
    <citation type="submission" date="2018-02" db="EMBL/GenBank/DDBJ databases">
        <title>The genomes of Aspergillus section Nigri reveals drivers in fungal speciation.</title>
        <authorList>
            <consortium name="DOE Joint Genome Institute"/>
            <person name="Vesth T.C."/>
            <person name="Nybo J."/>
            <person name="Theobald S."/>
            <person name="Brandl J."/>
            <person name="Frisvad J.C."/>
            <person name="Nielsen K.F."/>
            <person name="Lyhne E.K."/>
            <person name="Kogle M.E."/>
            <person name="Kuo A."/>
            <person name="Riley R."/>
            <person name="Clum A."/>
            <person name="Nolan M."/>
            <person name="Lipzen A."/>
            <person name="Salamov A."/>
            <person name="Henrissat B."/>
            <person name="Wiebenga A."/>
            <person name="De vries R.P."/>
            <person name="Grigoriev I.V."/>
            <person name="Mortensen U.H."/>
            <person name="Andersen M.R."/>
            <person name="Baker S.E."/>
        </authorList>
    </citation>
    <scope>NUCLEOTIDE SEQUENCE [LARGE SCALE GENOMIC DNA]</scope>
    <source>
        <strain evidence="1 2">CBS 114.51</strain>
    </source>
</reference>
<evidence type="ECO:0000313" key="2">
    <source>
        <dbReference type="Proteomes" id="UP000249497"/>
    </source>
</evidence>
<dbReference type="GeneID" id="37174662"/>
<keyword evidence="2" id="KW-1185">Reference proteome</keyword>
<proteinExistence type="predicted"/>
<organism evidence="1 2">
    <name type="scientific">Aspergillus japonicus CBS 114.51</name>
    <dbReference type="NCBI Taxonomy" id="1448312"/>
    <lineage>
        <taxon>Eukaryota</taxon>
        <taxon>Fungi</taxon>
        <taxon>Dikarya</taxon>
        <taxon>Ascomycota</taxon>
        <taxon>Pezizomycotina</taxon>
        <taxon>Eurotiomycetes</taxon>
        <taxon>Eurotiomycetidae</taxon>
        <taxon>Eurotiales</taxon>
        <taxon>Aspergillaceae</taxon>
        <taxon>Aspergillus</taxon>
        <taxon>Aspergillus subgen. Circumdati</taxon>
    </lineage>
</organism>
<dbReference type="AlphaFoldDB" id="A0A8T8XFA6"/>
<dbReference type="Proteomes" id="UP000249497">
    <property type="component" value="Unassembled WGS sequence"/>
</dbReference>
<dbReference type="OrthoDB" id="4838614at2759"/>
<dbReference type="RefSeq" id="XP_025532664.1">
    <property type="nucleotide sequence ID" value="XM_025670970.1"/>
</dbReference>
<protein>
    <submittedName>
        <fullName evidence="1">Uncharacterized protein</fullName>
    </submittedName>
</protein>